<dbReference type="Proteomes" id="UP001430755">
    <property type="component" value="Unassembled WGS sequence"/>
</dbReference>
<dbReference type="InterPro" id="IPR001173">
    <property type="entry name" value="Glyco_trans_2-like"/>
</dbReference>
<dbReference type="InterPro" id="IPR029044">
    <property type="entry name" value="Nucleotide-diphossugar_trans"/>
</dbReference>
<dbReference type="Pfam" id="PF00535">
    <property type="entry name" value="Glycos_transf_2"/>
    <property type="match status" value="1"/>
</dbReference>
<dbReference type="RefSeq" id="WP_242164345.1">
    <property type="nucleotide sequence ID" value="NZ_JAJMLW010000002.1"/>
</dbReference>
<proteinExistence type="inferred from homology"/>
<reference evidence="3" key="1">
    <citation type="submission" date="2021-11" db="EMBL/GenBank/DDBJ databases">
        <title>A Novel Adlercreutzia Species, isolated from a Allomyrina dichotoma larva feces.</title>
        <authorList>
            <person name="Suh M.K."/>
        </authorList>
    </citation>
    <scope>NUCLEOTIDE SEQUENCE</scope>
    <source>
        <strain evidence="3">JBNU-10</strain>
    </source>
</reference>
<dbReference type="CDD" id="cd04179">
    <property type="entry name" value="DPM_DPG-synthase_like"/>
    <property type="match status" value="1"/>
</dbReference>
<dbReference type="PANTHER" id="PTHR48090">
    <property type="entry name" value="UNDECAPRENYL-PHOSPHATE 4-DEOXY-4-FORMAMIDO-L-ARABINOSE TRANSFERASE-RELATED"/>
    <property type="match status" value="1"/>
</dbReference>
<dbReference type="Gene3D" id="3.90.550.10">
    <property type="entry name" value="Spore Coat Polysaccharide Biosynthesis Protein SpsA, Chain A"/>
    <property type="match status" value="1"/>
</dbReference>
<comment type="caution">
    <text evidence="3">The sequence shown here is derived from an EMBL/GenBank/DDBJ whole genome shotgun (WGS) entry which is preliminary data.</text>
</comment>
<dbReference type="EMBL" id="JAJMLW010000002">
    <property type="protein sequence ID" value="MCI2241774.1"/>
    <property type="molecule type" value="Genomic_DNA"/>
</dbReference>
<name>A0ABS9WFY7_9ACTN</name>
<organism evidence="3 4">
    <name type="scientific">Adlercreutzia faecimuris</name>
    <dbReference type="NCBI Taxonomy" id="2897341"/>
    <lineage>
        <taxon>Bacteria</taxon>
        <taxon>Bacillati</taxon>
        <taxon>Actinomycetota</taxon>
        <taxon>Coriobacteriia</taxon>
        <taxon>Eggerthellales</taxon>
        <taxon>Eggerthellaceae</taxon>
        <taxon>Adlercreutzia</taxon>
    </lineage>
</organism>
<evidence type="ECO:0000256" key="1">
    <source>
        <dbReference type="ARBA" id="ARBA00006739"/>
    </source>
</evidence>
<dbReference type="InterPro" id="IPR050256">
    <property type="entry name" value="Glycosyltransferase_2"/>
</dbReference>
<sequence>MAIIPAYNEEENIVSTVEDLRENAPGVDYVVINDGSKDSTGEICRERGYNCINLPVNLGLAGGFQTGMKYALRHGYDYAVQFDADGQHSAAYVLPMVRHAQETGSNIVIGSRFCAQKKPLSARMMGSALITGMIRLTTGERIQDPTSGMRLFDRAMIPLFANELDYSPEPDTIALVARNGAKVSEVQVEMRDRVAGESYLNFTKSISYMLRVCFSILLVQWFRKDPS</sequence>
<feature type="domain" description="Glycosyltransferase 2-like" evidence="2">
    <location>
        <begin position="2"/>
        <end position="156"/>
    </location>
</feature>
<dbReference type="SUPFAM" id="SSF53448">
    <property type="entry name" value="Nucleotide-diphospho-sugar transferases"/>
    <property type="match status" value="1"/>
</dbReference>
<accession>A0ABS9WFY7</accession>
<protein>
    <submittedName>
        <fullName evidence="3">Glycosyltransferase family 2 protein</fullName>
    </submittedName>
</protein>
<keyword evidence="4" id="KW-1185">Reference proteome</keyword>
<evidence type="ECO:0000313" key="3">
    <source>
        <dbReference type="EMBL" id="MCI2241774.1"/>
    </source>
</evidence>
<evidence type="ECO:0000259" key="2">
    <source>
        <dbReference type="Pfam" id="PF00535"/>
    </source>
</evidence>
<comment type="similarity">
    <text evidence="1">Belongs to the glycosyltransferase 2 family.</text>
</comment>
<dbReference type="PANTHER" id="PTHR48090:SF7">
    <property type="entry name" value="RFBJ PROTEIN"/>
    <property type="match status" value="1"/>
</dbReference>
<gene>
    <name evidence="3" type="ORF">LPT13_05315</name>
</gene>
<evidence type="ECO:0000313" key="4">
    <source>
        <dbReference type="Proteomes" id="UP001430755"/>
    </source>
</evidence>